<comment type="subcellular location">
    <subcellularLocation>
        <location evidence="1">Membrane</location>
        <topology evidence="1">Multi-pass membrane protein</topology>
    </subcellularLocation>
</comment>
<keyword evidence="6 10" id="KW-0406">Ion transport</keyword>
<evidence type="ECO:0000256" key="11">
    <source>
        <dbReference type="SAM" id="Coils"/>
    </source>
</evidence>
<evidence type="ECO:0000256" key="9">
    <source>
        <dbReference type="ARBA" id="ARBA00068671"/>
    </source>
</evidence>
<dbReference type="NCBIfam" id="NF004430">
    <property type="entry name" value="PRK05771.2-4"/>
    <property type="match status" value="1"/>
</dbReference>
<keyword evidence="4 10" id="KW-0812">Transmembrane</keyword>
<dbReference type="GO" id="GO:0007035">
    <property type="term" value="P:vacuolar acidification"/>
    <property type="evidence" value="ECO:0007669"/>
    <property type="project" value="TreeGrafter"/>
</dbReference>
<dbReference type="GeneID" id="97611328"/>
<evidence type="ECO:0000256" key="10">
    <source>
        <dbReference type="RuleBase" id="RU361189"/>
    </source>
</evidence>
<proteinExistence type="inferred from homology"/>
<feature type="transmembrane region" description="Helical" evidence="10">
    <location>
        <begin position="499"/>
        <end position="518"/>
    </location>
</feature>
<keyword evidence="13" id="KW-1185">Reference proteome</keyword>
<dbReference type="PANTHER" id="PTHR11629">
    <property type="entry name" value="VACUOLAR PROTON ATPASES"/>
    <property type="match status" value="1"/>
</dbReference>
<evidence type="ECO:0000313" key="13">
    <source>
        <dbReference type="Proteomes" id="UP000245934"/>
    </source>
</evidence>
<feature type="transmembrane region" description="Helical" evidence="10">
    <location>
        <begin position="605"/>
        <end position="624"/>
    </location>
</feature>
<dbReference type="EMBL" id="QGMZ01000019">
    <property type="protein sequence ID" value="PWR73317.1"/>
    <property type="molecule type" value="Genomic_DNA"/>
</dbReference>
<evidence type="ECO:0000256" key="8">
    <source>
        <dbReference type="ARBA" id="ARBA00059506"/>
    </source>
</evidence>
<keyword evidence="11" id="KW-0175">Coiled coil</keyword>
<feature type="coiled-coil region" evidence="11">
    <location>
        <begin position="210"/>
        <end position="244"/>
    </location>
</feature>
<accession>A0A2V2NAH1</accession>
<evidence type="ECO:0000256" key="2">
    <source>
        <dbReference type="ARBA" id="ARBA00009904"/>
    </source>
</evidence>
<feature type="transmembrane region" description="Helical" evidence="10">
    <location>
        <begin position="348"/>
        <end position="373"/>
    </location>
</feature>
<feature type="transmembrane region" description="Helical" evidence="10">
    <location>
        <begin position="530"/>
        <end position="552"/>
    </location>
</feature>
<dbReference type="GO" id="GO:0016471">
    <property type="term" value="C:vacuolar proton-transporting V-type ATPase complex"/>
    <property type="evidence" value="ECO:0007669"/>
    <property type="project" value="TreeGrafter"/>
</dbReference>
<dbReference type="GO" id="GO:0051117">
    <property type="term" value="F:ATPase binding"/>
    <property type="evidence" value="ECO:0007669"/>
    <property type="project" value="TreeGrafter"/>
</dbReference>
<evidence type="ECO:0000256" key="5">
    <source>
        <dbReference type="ARBA" id="ARBA00022989"/>
    </source>
</evidence>
<dbReference type="InterPro" id="IPR002490">
    <property type="entry name" value="V-ATPase_116kDa_su"/>
</dbReference>
<dbReference type="Gene3D" id="3.30.70.2170">
    <property type="match status" value="1"/>
</dbReference>
<comment type="function">
    <text evidence="8">Component of the A-type ATP synthase that produces ATP from ADP in the presence of a proton gradient across the membrane.</text>
</comment>
<evidence type="ECO:0000256" key="7">
    <source>
        <dbReference type="ARBA" id="ARBA00023136"/>
    </source>
</evidence>
<dbReference type="RefSeq" id="WP_109941104.1">
    <property type="nucleotide sequence ID" value="NZ_CP176366.1"/>
</dbReference>
<protein>
    <recommendedName>
        <fullName evidence="9 10">A-type ATP synthase subunit I</fullName>
    </recommendedName>
</protein>
<dbReference type="Gene3D" id="3.30.70.2750">
    <property type="match status" value="1"/>
</dbReference>
<dbReference type="GO" id="GO:0033179">
    <property type="term" value="C:proton-transporting V-type ATPase, V0 domain"/>
    <property type="evidence" value="ECO:0007669"/>
    <property type="project" value="InterPro"/>
</dbReference>
<sequence>MFQPESMSRLLIVASKQQLEPVITELYRMNIFHIDDYVEKGDGEWEGFRIGMPLAGADVTSAALVKIRSIASAFGISKDTISDTERSSIKELKRRIEQDLPAIAEEVEKLLSHKTKLESTAKEYEQRIEALRPFTDAPVSMELLQGYDTISFIAGNVKGQVSLSVPCEIWEKQSKSGSFVIIAVKNSDVSTAERELLDFQIQKIQIPVENGSASQVIGEYEQKIEELKKEIAGLEGQMENIRGRHEFFLMSSEEFLSGNVEQAEAPLRFATSEHAFSVTGWVPTSKVTKVFENLDKVCAGKVYVSELEVEDYNEMPPVEYHNPDFAHPTQLFMDLYSRPRYSEVDPTLLMAILYPIMFGLILGDVGYGIILLIMSLGLRSFVKGSDAGNQLVTVLRNCSISSIIFGVAFSEVFGFSLPWHPIWLSRHINMGGAATEAAAEAATHGMEASVEHVSHIPQLLVLSIWIGILHITLGRIWGARNAAKMDHGHHRTLKIYSNIGWILVMWGILVLIWSNFGIPMMPDFSGLPVIVAGMNPAMIAGAVMLILGLVFIARENVLDLMEVPTIISHVLSYTRLIAVGLSSVAIAMVTNFIAIDMIISPQLKLLSPIGIILVIAGIVVFLFGHALNTALGILGGGLHPLRLHYVEFFTKFYRGGGKKYTPFGMIRKLTEQTD</sequence>
<evidence type="ECO:0000313" key="12">
    <source>
        <dbReference type="EMBL" id="PWR73317.1"/>
    </source>
</evidence>
<comment type="caution">
    <text evidence="12">The sequence shown here is derived from an EMBL/GenBank/DDBJ whole genome shotgun (WGS) entry which is preliminary data.</text>
</comment>
<keyword evidence="3 10" id="KW-0813">Transport</keyword>
<evidence type="ECO:0000256" key="3">
    <source>
        <dbReference type="ARBA" id="ARBA00022448"/>
    </source>
</evidence>
<name>A0A2V2NAH1_9EURY</name>
<evidence type="ECO:0000256" key="4">
    <source>
        <dbReference type="ARBA" id="ARBA00022692"/>
    </source>
</evidence>
<feature type="transmembrane region" description="Helical" evidence="10">
    <location>
        <begin position="394"/>
        <end position="417"/>
    </location>
</feature>
<dbReference type="GO" id="GO:0046961">
    <property type="term" value="F:proton-transporting ATPase activity, rotational mechanism"/>
    <property type="evidence" value="ECO:0007669"/>
    <property type="project" value="InterPro"/>
</dbReference>
<evidence type="ECO:0000256" key="6">
    <source>
        <dbReference type="ARBA" id="ARBA00023065"/>
    </source>
</evidence>
<comment type="similarity">
    <text evidence="2 10">Belongs to the V-ATPase 116 kDa subunit family.</text>
</comment>
<dbReference type="Proteomes" id="UP000245934">
    <property type="component" value="Unassembled WGS sequence"/>
</dbReference>
<dbReference type="PANTHER" id="PTHR11629:SF63">
    <property type="entry name" value="V-TYPE PROTON ATPASE SUBUNIT A"/>
    <property type="match status" value="1"/>
</dbReference>
<feature type="transmembrane region" description="Helical" evidence="10">
    <location>
        <begin position="573"/>
        <end position="599"/>
    </location>
</feature>
<dbReference type="AlphaFoldDB" id="A0A2V2NAH1"/>
<feature type="transmembrane region" description="Helical" evidence="10">
    <location>
        <begin position="456"/>
        <end position="478"/>
    </location>
</feature>
<organism evidence="12 13">
    <name type="scientific">Methanospirillum stamsii</name>
    <dbReference type="NCBI Taxonomy" id="1277351"/>
    <lineage>
        <taxon>Archaea</taxon>
        <taxon>Methanobacteriati</taxon>
        <taxon>Methanobacteriota</taxon>
        <taxon>Stenosarchaea group</taxon>
        <taxon>Methanomicrobia</taxon>
        <taxon>Methanomicrobiales</taxon>
        <taxon>Methanospirillaceae</taxon>
        <taxon>Methanospirillum</taxon>
    </lineage>
</organism>
<dbReference type="OrthoDB" id="85892at2157"/>
<reference evidence="12 13" key="1">
    <citation type="submission" date="2018-05" db="EMBL/GenBank/DDBJ databases">
        <title>Draft genome of Methanospirillum stamsii Pt1.</title>
        <authorList>
            <person name="Dueholm M.S."/>
            <person name="Nielsen P.H."/>
            <person name="Bakmann L.F."/>
            <person name="Otzen D.E."/>
        </authorList>
    </citation>
    <scope>NUCLEOTIDE SEQUENCE [LARGE SCALE GENOMIC DNA]</scope>
    <source>
        <strain evidence="12 13">Pt1</strain>
    </source>
</reference>
<dbReference type="Pfam" id="PF01496">
    <property type="entry name" value="V_ATPase_I"/>
    <property type="match status" value="2"/>
</dbReference>
<keyword evidence="5 10" id="KW-1133">Transmembrane helix</keyword>
<keyword evidence="7 10" id="KW-0472">Membrane</keyword>
<dbReference type="Gene3D" id="1.20.1460.20">
    <property type="match status" value="1"/>
</dbReference>
<evidence type="ECO:0000256" key="1">
    <source>
        <dbReference type="ARBA" id="ARBA00004141"/>
    </source>
</evidence>
<gene>
    <name evidence="12" type="ORF">DLD82_10620</name>
</gene>